<comment type="caution">
    <text evidence="2">The sequence shown here is derived from an EMBL/GenBank/DDBJ whole genome shotgun (WGS) entry which is preliminary data.</text>
</comment>
<evidence type="ECO:0000256" key="1">
    <source>
        <dbReference type="SAM" id="SignalP"/>
    </source>
</evidence>
<name>A0A433SES6_9BURK</name>
<dbReference type="Gene3D" id="3.90.930.1">
    <property type="match status" value="1"/>
</dbReference>
<evidence type="ECO:0000313" key="2">
    <source>
        <dbReference type="EMBL" id="RUS67196.1"/>
    </source>
</evidence>
<evidence type="ECO:0000313" key="3">
    <source>
        <dbReference type="Proteomes" id="UP000286947"/>
    </source>
</evidence>
<dbReference type="OrthoDB" id="8611523at2"/>
<dbReference type="Proteomes" id="UP000286947">
    <property type="component" value="Unassembled WGS sequence"/>
</dbReference>
<feature type="signal peptide" evidence="1">
    <location>
        <begin position="1"/>
        <end position="26"/>
    </location>
</feature>
<gene>
    <name evidence="2" type="ORF">CUZ56_01137</name>
</gene>
<organism evidence="2 3">
    <name type="scientific">Saezia sanguinis</name>
    <dbReference type="NCBI Taxonomy" id="1965230"/>
    <lineage>
        <taxon>Bacteria</taxon>
        <taxon>Pseudomonadati</taxon>
        <taxon>Pseudomonadota</taxon>
        <taxon>Betaproteobacteria</taxon>
        <taxon>Burkholderiales</taxon>
        <taxon>Saeziaceae</taxon>
        <taxon>Saezia</taxon>
    </lineage>
</organism>
<sequence length="307" mass="34273" precursor="true">MKKVLLFLILLLAMLAAYFVYTQNFATDKTVSPADPSATAAVPWETGETILTGPCFKQSNCYRKFLGVTDQGKVLIQDFYASGPKATDPYTVLTPQDAGLPFVGTTINADTLSNEPTNIDNLFSKSPGIDGLHVIWSENGQKLSEAHYQQGSALPSFATFWHPSNGTKLAEWAFQSNGQNGLITTWYENGQKNAEIHFVGKPGQQNQITVWFSNGQKQYEFSIHDGELNGPWKEWYANGYQKTDASFQNGDLNGLMTTWHPNGQKQSEGYFQDGKSHGLVTTWNENGQKRSEIVFDNDKVVDRRMFN</sequence>
<reference evidence="2 3" key="1">
    <citation type="submission" date="2018-01" db="EMBL/GenBank/DDBJ databases">
        <title>Saezia sanguinis gen. nov., sp. nov., in the order Burkholderiales isolated from human blood.</title>
        <authorList>
            <person name="Medina-Pascual M.J."/>
            <person name="Valdezate S."/>
            <person name="Monzon S."/>
            <person name="Cuesta I."/>
            <person name="Carrasco G."/>
            <person name="Villalon P."/>
            <person name="Saez-Nieto J.A."/>
        </authorList>
    </citation>
    <scope>NUCLEOTIDE SEQUENCE [LARGE SCALE GENOMIC DNA]</scope>
    <source>
        <strain evidence="2 3">CNM695-12</strain>
    </source>
</reference>
<feature type="chain" id="PRO_5019290020" description="Antitoxin YwqK" evidence="1">
    <location>
        <begin position="27"/>
        <end position="307"/>
    </location>
</feature>
<protein>
    <recommendedName>
        <fullName evidence="4">Antitoxin YwqK</fullName>
    </recommendedName>
</protein>
<proteinExistence type="predicted"/>
<keyword evidence="3" id="KW-1185">Reference proteome</keyword>
<dbReference type="EMBL" id="PQSP01000002">
    <property type="protein sequence ID" value="RUS67196.1"/>
    <property type="molecule type" value="Genomic_DNA"/>
</dbReference>
<dbReference type="RefSeq" id="WP_126979056.1">
    <property type="nucleotide sequence ID" value="NZ_PQSP01000002.1"/>
</dbReference>
<keyword evidence="1" id="KW-0732">Signal</keyword>
<dbReference type="Pfam" id="PF07661">
    <property type="entry name" value="MORN_2"/>
    <property type="match status" value="4"/>
</dbReference>
<dbReference type="AlphaFoldDB" id="A0A433SES6"/>
<accession>A0A433SES6</accession>
<evidence type="ECO:0008006" key="4">
    <source>
        <dbReference type="Google" id="ProtNLM"/>
    </source>
</evidence>
<dbReference type="InterPro" id="IPR011652">
    <property type="entry name" value="MORN_2"/>
</dbReference>
<dbReference type="SUPFAM" id="SSF82185">
    <property type="entry name" value="Histone H3 K4-specific methyltransferase SET7/9 N-terminal domain"/>
    <property type="match status" value="1"/>
</dbReference>